<dbReference type="OrthoDB" id="3363652at2759"/>
<gene>
    <name evidence="1" type="ORF">FIBSPDRAFT_721093</name>
</gene>
<name>A0A166W4C3_9AGAM</name>
<accession>A0A166W4C3</accession>
<keyword evidence="2" id="KW-1185">Reference proteome</keyword>
<reference evidence="1 2" key="1">
    <citation type="journal article" date="2016" name="Mol. Biol. Evol.">
        <title>Comparative Genomics of Early-Diverging Mushroom-Forming Fungi Provides Insights into the Origins of Lignocellulose Decay Capabilities.</title>
        <authorList>
            <person name="Nagy L.G."/>
            <person name="Riley R."/>
            <person name="Tritt A."/>
            <person name="Adam C."/>
            <person name="Daum C."/>
            <person name="Floudas D."/>
            <person name="Sun H."/>
            <person name="Yadav J.S."/>
            <person name="Pangilinan J."/>
            <person name="Larsson K.H."/>
            <person name="Matsuura K."/>
            <person name="Barry K."/>
            <person name="Labutti K."/>
            <person name="Kuo R."/>
            <person name="Ohm R.A."/>
            <person name="Bhattacharya S.S."/>
            <person name="Shirouzu T."/>
            <person name="Yoshinaga Y."/>
            <person name="Martin F.M."/>
            <person name="Grigoriev I.V."/>
            <person name="Hibbett D.S."/>
        </authorList>
    </citation>
    <scope>NUCLEOTIDE SEQUENCE [LARGE SCALE GENOMIC DNA]</scope>
    <source>
        <strain evidence="1 2">CBS 109695</strain>
    </source>
</reference>
<dbReference type="Proteomes" id="UP000076532">
    <property type="component" value="Unassembled WGS sequence"/>
</dbReference>
<dbReference type="AlphaFoldDB" id="A0A166W4C3"/>
<dbReference type="EMBL" id="KV417482">
    <property type="protein sequence ID" value="KZP33357.1"/>
    <property type="molecule type" value="Genomic_DNA"/>
</dbReference>
<protein>
    <submittedName>
        <fullName evidence="1">Uncharacterized protein</fullName>
    </submittedName>
</protein>
<dbReference type="STRING" id="436010.A0A166W4C3"/>
<feature type="non-terminal residue" evidence="1">
    <location>
        <position position="157"/>
    </location>
</feature>
<evidence type="ECO:0000313" key="1">
    <source>
        <dbReference type="EMBL" id="KZP33357.1"/>
    </source>
</evidence>
<organism evidence="1 2">
    <name type="scientific">Athelia psychrophila</name>
    <dbReference type="NCBI Taxonomy" id="1759441"/>
    <lineage>
        <taxon>Eukaryota</taxon>
        <taxon>Fungi</taxon>
        <taxon>Dikarya</taxon>
        <taxon>Basidiomycota</taxon>
        <taxon>Agaricomycotina</taxon>
        <taxon>Agaricomycetes</taxon>
        <taxon>Agaricomycetidae</taxon>
        <taxon>Atheliales</taxon>
        <taxon>Atheliaceae</taxon>
        <taxon>Athelia</taxon>
    </lineage>
</organism>
<proteinExistence type="predicted"/>
<evidence type="ECO:0000313" key="2">
    <source>
        <dbReference type="Proteomes" id="UP000076532"/>
    </source>
</evidence>
<sequence>MAVDALQHYDSQPDDPDEVHILGDVHTEPFKINRGTNKSARATEPFSQARVDEIVSKIRIGTDLDEGQRIRVEKLVRSFADIFALSLSEVAYVDWHSHHLNINPSVKLPKRMSQRPVTKNQEPWFHGMLDAMEEAYVIQKVPGEFIKCLNSTNLAPK</sequence>